<reference evidence="5 6" key="1">
    <citation type="submission" date="2020-08" db="EMBL/GenBank/DDBJ databases">
        <title>Genomic Encyclopedia of Type Strains, Phase IV (KMG-V): Genome sequencing to study the core and pangenomes of soil and plant-associated prokaryotes.</title>
        <authorList>
            <person name="Whitman W."/>
        </authorList>
    </citation>
    <scope>NUCLEOTIDE SEQUENCE [LARGE SCALE GENOMIC DNA]</scope>
    <source>
        <strain evidence="5 6">SEMIA 4064</strain>
    </source>
</reference>
<sequence>MGCAVVPSFDAYRNLSAVPAHRILRSSDLLEQLRKSVGFKHIAVSGLDIDGYHFGRGRSSETSFPPAYVEAYFAEELQHSDPLVIMSRRRKSPLTEVEAFDMMAAPVRLQHLHRSLDIQNRFLVPVSRDDCVYGGVCFTNDRPFTESERQLLAFLAEPLHKSVTKPLMDHFAASIFRLSEGEVHCLTLASKGLTSDEIAVVSEYQLETVNTYLKRATRKLGAANRTHAIAEAIRRQIIS</sequence>
<dbReference type="AlphaFoldDB" id="A0A7W8XW12"/>
<evidence type="ECO:0000256" key="3">
    <source>
        <dbReference type="ARBA" id="ARBA00023163"/>
    </source>
</evidence>
<comment type="caution">
    <text evidence="5">The sequence shown here is derived from an EMBL/GenBank/DDBJ whole genome shotgun (WGS) entry which is preliminary data.</text>
</comment>
<organism evidence="5 6">
    <name type="scientific">Rhizobium paranaense</name>
    <dbReference type="NCBI Taxonomy" id="1650438"/>
    <lineage>
        <taxon>Bacteria</taxon>
        <taxon>Pseudomonadati</taxon>
        <taxon>Pseudomonadota</taxon>
        <taxon>Alphaproteobacteria</taxon>
        <taxon>Hyphomicrobiales</taxon>
        <taxon>Rhizobiaceae</taxon>
        <taxon>Rhizobium/Agrobacterium group</taxon>
        <taxon>Rhizobium</taxon>
    </lineage>
</organism>
<dbReference type="InterPro" id="IPR036693">
    <property type="entry name" value="TF_LuxR_autoind-bd_dom_sf"/>
</dbReference>
<keyword evidence="6" id="KW-1185">Reference proteome</keyword>
<proteinExistence type="predicted"/>
<dbReference type="GO" id="GO:0006355">
    <property type="term" value="P:regulation of DNA-templated transcription"/>
    <property type="evidence" value="ECO:0007669"/>
    <property type="project" value="InterPro"/>
</dbReference>
<feature type="domain" description="HTH luxR-type" evidence="4">
    <location>
        <begin position="171"/>
        <end position="236"/>
    </location>
</feature>
<keyword evidence="2" id="KW-0238">DNA-binding</keyword>
<dbReference type="Gene3D" id="3.30.450.80">
    <property type="entry name" value="Transcription factor LuxR-like, autoinducer-binding domain"/>
    <property type="match status" value="1"/>
</dbReference>
<dbReference type="RefSeq" id="WP_183939893.1">
    <property type="nucleotide sequence ID" value="NZ_JACHBI010000013.1"/>
</dbReference>
<dbReference type="InterPro" id="IPR005143">
    <property type="entry name" value="TF_LuxR_autoind-bd_dom"/>
</dbReference>
<dbReference type="EMBL" id="JACHBI010000013">
    <property type="protein sequence ID" value="MBB5576592.1"/>
    <property type="molecule type" value="Genomic_DNA"/>
</dbReference>
<dbReference type="PROSITE" id="PS50043">
    <property type="entry name" value="HTH_LUXR_2"/>
    <property type="match status" value="1"/>
</dbReference>
<protein>
    <submittedName>
        <fullName evidence="5">LuxR family quorum sensing-dependent transcriptional regulator</fullName>
    </submittedName>
</protein>
<dbReference type="SUPFAM" id="SSF46894">
    <property type="entry name" value="C-terminal effector domain of the bipartite response regulators"/>
    <property type="match status" value="1"/>
</dbReference>
<evidence type="ECO:0000256" key="2">
    <source>
        <dbReference type="ARBA" id="ARBA00023125"/>
    </source>
</evidence>
<dbReference type="PANTHER" id="PTHR44688:SF16">
    <property type="entry name" value="DNA-BINDING TRANSCRIPTIONAL ACTIVATOR DEVR_DOSR"/>
    <property type="match status" value="1"/>
</dbReference>
<dbReference type="GO" id="GO:0003677">
    <property type="term" value="F:DNA binding"/>
    <property type="evidence" value="ECO:0007669"/>
    <property type="project" value="UniProtKB-KW"/>
</dbReference>
<dbReference type="Pfam" id="PF00196">
    <property type="entry name" value="GerE"/>
    <property type="match status" value="1"/>
</dbReference>
<dbReference type="SUPFAM" id="SSF75516">
    <property type="entry name" value="Pheromone-binding domain of LuxR-like quorum-sensing transcription factors"/>
    <property type="match status" value="1"/>
</dbReference>
<dbReference type="Pfam" id="PF03472">
    <property type="entry name" value="Autoind_bind"/>
    <property type="match status" value="1"/>
</dbReference>
<name>A0A7W8XW12_9HYPH</name>
<dbReference type="InterPro" id="IPR000792">
    <property type="entry name" value="Tscrpt_reg_LuxR_C"/>
</dbReference>
<dbReference type="InterPro" id="IPR036388">
    <property type="entry name" value="WH-like_DNA-bd_sf"/>
</dbReference>
<dbReference type="SMART" id="SM00421">
    <property type="entry name" value="HTH_LUXR"/>
    <property type="match status" value="1"/>
</dbReference>
<dbReference type="Proteomes" id="UP000549882">
    <property type="component" value="Unassembled WGS sequence"/>
</dbReference>
<dbReference type="InterPro" id="IPR016032">
    <property type="entry name" value="Sig_transdc_resp-reg_C-effctor"/>
</dbReference>
<accession>A0A7W8XW12</accession>
<keyword evidence="1" id="KW-0805">Transcription regulation</keyword>
<evidence type="ECO:0000256" key="1">
    <source>
        <dbReference type="ARBA" id="ARBA00023015"/>
    </source>
</evidence>
<dbReference type="Gene3D" id="1.10.10.10">
    <property type="entry name" value="Winged helix-like DNA-binding domain superfamily/Winged helix DNA-binding domain"/>
    <property type="match status" value="1"/>
</dbReference>
<keyword evidence="3" id="KW-0804">Transcription</keyword>
<evidence type="ECO:0000259" key="4">
    <source>
        <dbReference type="PROSITE" id="PS50043"/>
    </source>
</evidence>
<gene>
    <name evidence="5" type="ORF">GGD50_005237</name>
</gene>
<evidence type="ECO:0000313" key="5">
    <source>
        <dbReference type="EMBL" id="MBB5576592.1"/>
    </source>
</evidence>
<dbReference type="CDD" id="cd06170">
    <property type="entry name" value="LuxR_C_like"/>
    <property type="match status" value="1"/>
</dbReference>
<dbReference type="PANTHER" id="PTHR44688">
    <property type="entry name" value="DNA-BINDING TRANSCRIPTIONAL ACTIVATOR DEVR_DOSR"/>
    <property type="match status" value="1"/>
</dbReference>
<evidence type="ECO:0000313" key="6">
    <source>
        <dbReference type="Proteomes" id="UP000549882"/>
    </source>
</evidence>